<dbReference type="InterPro" id="IPR013783">
    <property type="entry name" value="Ig-like_fold"/>
</dbReference>
<protein>
    <recommendedName>
        <fullName evidence="4">IPT/TIG domain-containing protein</fullName>
    </recommendedName>
</protein>
<comment type="caution">
    <text evidence="2">The sequence shown here is derived from an EMBL/GenBank/DDBJ whole genome shotgun (WGS) entry which is preliminary data.</text>
</comment>
<dbReference type="EMBL" id="JBHPEI010000142">
    <property type="protein sequence ID" value="MFC1800387.1"/>
    <property type="molecule type" value="Genomic_DNA"/>
</dbReference>
<feature type="transmembrane region" description="Helical" evidence="1">
    <location>
        <begin position="29"/>
        <end position="48"/>
    </location>
</feature>
<evidence type="ECO:0000256" key="1">
    <source>
        <dbReference type="SAM" id="Phobius"/>
    </source>
</evidence>
<keyword evidence="1" id="KW-1133">Transmembrane helix</keyword>
<evidence type="ECO:0008006" key="4">
    <source>
        <dbReference type="Google" id="ProtNLM"/>
    </source>
</evidence>
<organism evidence="2 3">
    <name type="scientific">Eiseniibacteriota bacterium</name>
    <dbReference type="NCBI Taxonomy" id="2212470"/>
    <lineage>
        <taxon>Bacteria</taxon>
        <taxon>Candidatus Eiseniibacteriota</taxon>
    </lineage>
</organism>
<accession>A0ABV6YQQ4</accession>
<name>A0ABV6YQQ4_UNCEI</name>
<dbReference type="SUPFAM" id="SSF89372">
    <property type="entry name" value="Fucose-specific lectin"/>
    <property type="match status" value="2"/>
</dbReference>
<gene>
    <name evidence="2" type="ORF">ACFL2Z_05745</name>
</gene>
<sequence>MYGSIRCSGQRRCHCPSVRRLLTATTSRLAFTAIVIGLAISSLCPAAAESTWLSHFRLTTSPDSSLTAYGNARSVANGPEGNVHIVWWECLYGGWYEDLGIYHRVLDGTSWSDEDILTHGSCWYPRRAAIAIDGGGSVHTVWFEEGACGPPTSWEGSVILYMRDGGQVEWLGNTYAILPNPSIAADAAGRVHVVWCDTGGGGSSVQYKGFNGSSWAPVESLSVSSGRSRQASVAASSGGKIHVVWQEDRDGNWEIYYRWFDGSGWQAEERLTDTPYASRNPSICTGQGDTVYVAWSEGVDGESHILCSVGCDGTWSAADQVTVAPDAWDDPNIAASGDGVVHVVWSGVNETNSSIFYSSRESQVWSNTRKVAGGSFDARGASVAVDGDGNAHIVWHDDREGNYEVFWTGRYKGDLAQPVVTGLVPDRNLSCEALTGIVISGQNFLAPDSVRLEMDGQAPIRAENVRVITSESIVCDLNLAGAHFGSWNVVVKNPDGQTGELESGFEVLPLSKPSLVSIEPNSGPSGLGLHIDNIVGSEFVSPSVVWLIRTGESALKCANVLVGSPNSIACDVSLEGASPGLWDVVVE</sequence>
<dbReference type="Gene3D" id="2.60.40.10">
    <property type="entry name" value="Immunoglobulins"/>
    <property type="match status" value="1"/>
</dbReference>
<keyword evidence="1" id="KW-0812">Transmembrane</keyword>
<feature type="non-terminal residue" evidence="2">
    <location>
        <position position="587"/>
    </location>
</feature>
<evidence type="ECO:0000313" key="3">
    <source>
        <dbReference type="Proteomes" id="UP001594288"/>
    </source>
</evidence>
<reference evidence="2 3" key="1">
    <citation type="submission" date="2024-09" db="EMBL/GenBank/DDBJ databases">
        <authorList>
            <person name="D'Angelo T."/>
        </authorList>
    </citation>
    <scope>NUCLEOTIDE SEQUENCE [LARGE SCALE GENOMIC DNA]</scope>
    <source>
        <strain evidence="2">SAG AM-311-F02</strain>
    </source>
</reference>
<evidence type="ECO:0000313" key="2">
    <source>
        <dbReference type="EMBL" id="MFC1800387.1"/>
    </source>
</evidence>
<keyword evidence="1" id="KW-0472">Membrane</keyword>
<proteinExistence type="predicted"/>
<dbReference type="Gene3D" id="2.120.10.70">
    <property type="entry name" value="Fucose-specific lectin"/>
    <property type="match status" value="1"/>
</dbReference>
<keyword evidence="3" id="KW-1185">Reference proteome</keyword>
<dbReference type="Proteomes" id="UP001594288">
    <property type="component" value="Unassembled WGS sequence"/>
</dbReference>